<dbReference type="InterPro" id="IPR012674">
    <property type="entry name" value="Calycin"/>
</dbReference>
<keyword evidence="7" id="KW-0732">Signal</keyword>
<comment type="similarity">
    <text evidence="2 7">Belongs to the calycin superfamily. Lipocalin family.</text>
</comment>
<keyword evidence="5" id="KW-0446">Lipid-binding</keyword>
<dbReference type="Pfam" id="PF00061">
    <property type="entry name" value="Lipocalin"/>
    <property type="match status" value="1"/>
</dbReference>
<keyword evidence="4" id="KW-0683">Retinol-binding</keyword>
<dbReference type="GO" id="GO:0019841">
    <property type="term" value="F:retinol binding"/>
    <property type="evidence" value="ECO:0007669"/>
    <property type="project" value="UniProtKB-KW"/>
</dbReference>
<organism evidence="10 11">
    <name type="scientific">Magallana gigas</name>
    <name type="common">Pacific oyster</name>
    <name type="synonym">Crassostrea gigas</name>
    <dbReference type="NCBI Taxonomy" id="29159"/>
    <lineage>
        <taxon>Eukaryota</taxon>
        <taxon>Metazoa</taxon>
        <taxon>Spiralia</taxon>
        <taxon>Lophotrochozoa</taxon>
        <taxon>Mollusca</taxon>
        <taxon>Bivalvia</taxon>
        <taxon>Autobranchia</taxon>
        <taxon>Pteriomorphia</taxon>
        <taxon>Ostreida</taxon>
        <taxon>Ostreoidea</taxon>
        <taxon>Ostreidae</taxon>
        <taxon>Magallana</taxon>
    </lineage>
</organism>
<dbReference type="PRINTS" id="PR00179">
    <property type="entry name" value="LIPOCALIN"/>
</dbReference>
<dbReference type="AlphaFoldDB" id="A0A8W8IBD3"/>
<evidence type="ECO:0000256" key="7">
    <source>
        <dbReference type="PIRNR" id="PIRNR036893"/>
    </source>
</evidence>
<dbReference type="GO" id="GO:0005615">
    <property type="term" value="C:extracellular space"/>
    <property type="evidence" value="ECO:0007669"/>
    <property type="project" value="UniProtKB-ARBA"/>
</dbReference>
<feature type="disulfide bond" evidence="8">
    <location>
        <begin position="137"/>
        <end position="146"/>
    </location>
</feature>
<dbReference type="GO" id="GO:0034632">
    <property type="term" value="F:retinol transmembrane transporter activity"/>
    <property type="evidence" value="ECO:0007669"/>
    <property type="project" value="InterPro"/>
</dbReference>
<evidence type="ECO:0000256" key="2">
    <source>
        <dbReference type="ARBA" id="ARBA00006889"/>
    </source>
</evidence>
<feature type="disulfide bond" evidence="8">
    <location>
        <begin position="23"/>
        <end position="176"/>
    </location>
</feature>
<dbReference type="Proteomes" id="UP000005408">
    <property type="component" value="Unassembled WGS sequence"/>
</dbReference>
<dbReference type="SUPFAM" id="SSF50814">
    <property type="entry name" value="Lipocalins"/>
    <property type="match status" value="1"/>
</dbReference>
<comment type="subcellular location">
    <subcellularLocation>
        <location evidence="1">Secreted</location>
    </subcellularLocation>
</comment>
<feature type="disulfide bond" evidence="8">
    <location>
        <begin position="92"/>
        <end position="191"/>
    </location>
</feature>
<dbReference type="PRINTS" id="PR01254">
    <property type="entry name" value="PGNDSYNTHASE"/>
</dbReference>
<evidence type="ECO:0000259" key="9">
    <source>
        <dbReference type="Pfam" id="PF00061"/>
    </source>
</evidence>
<dbReference type="InterPro" id="IPR022271">
    <property type="entry name" value="Lipocalin_ApoD"/>
</dbReference>
<dbReference type="InterPro" id="IPR000566">
    <property type="entry name" value="Lipocln_cytosolic_FA-bd_dom"/>
</dbReference>
<feature type="chain" id="PRO_5036522824" description="Lipocalin/cytosolic fatty-acid binding domain-containing protein" evidence="7">
    <location>
        <begin position="21"/>
        <end position="202"/>
    </location>
</feature>
<dbReference type="PANTHER" id="PTHR11873">
    <property type="entry name" value="RETINOL-BINDING PROTEIN 4"/>
    <property type="match status" value="1"/>
</dbReference>
<feature type="domain" description="Lipocalin/cytosolic fatty-acid binding" evidence="9">
    <location>
        <begin position="66"/>
        <end position="188"/>
    </location>
</feature>
<keyword evidence="11" id="KW-1185">Reference proteome</keyword>
<dbReference type="PIRSF" id="PIRSF036893">
    <property type="entry name" value="Lipocalin_ApoD"/>
    <property type="match status" value="1"/>
</dbReference>
<evidence type="ECO:0000256" key="3">
    <source>
        <dbReference type="ARBA" id="ARBA00022525"/>
    </source>
</evidence>
<proteinExistence type="inferred from homology"/>
<evidence type="ECO:0000256" key="4">
    <source>
        <dbReference type="ARBA" id="ARBA00023072"/>
    </source>
</evidence>
<evidence type="ECO:0000256" key="5">
    <source>
        <dbReference type="ARBA" id="ARBA00023121"/>
    </source>
</evidence>
<accession>A0A8W8IBD3</accession>
<evidence type="ECO:0000313" key="10">
    <source>
        <dbReference type="EnsemblMetazoa" id="G13260.11:cds"/>
    </source>
</evidence>
<evidence type="ECO:0000256" key="6">
    <source>
        <dbReference type="ARBA" id="ARBA00023157"/>
    </source>
</evidence>
<dbReference type="InterPro" id="IPR002449">
    <property type="entry name" value="Retinol-bd/Purpurin"/>
</dbReference>
<keyword evidence="6 8" id="KW-1015">Disulfide bond</keyword>
<reference evidence="10" key="1">
    <citation type="submission" date="2022-08" db="UniProtKB">
        <authorList>
            <consortium name="EnsemblMetazoa"/>
        </authorList>
    </citation>
    <scope>IDENTIFICATION</scope>
    <source>
        <strain evidence="10">05x7-T-G4-1.051#20</strain>
    </source>
</reference>
<dbReference type="Gene3D" id="2.40.128.20">
    <property type="match status" value="1"/>
</dbReference>
<name>A0A8W8IBD3_MAGGI</name>
<keyword evidence="3" id="KW-0964">Secreted</keyword>
<dbReference type="OMA" id="VMMLLAC"/>
<dbReference type="EnsemblMetazoa" id="G13260.11">
    <property type="protein sequence ID" value="G13260.11:cds"/>
    <property type="gene ID" value="G13260"/>
</dbReference>
<evidence type="ECO:0000256" key="1">
    <source>
        <dbReference type="ARBA" id="ARBA00004613"/>
    </source>
</evidence>
<dbReference type="OrthoDB" id="565904at2759"/>
<protein>
    <recommendedName>
        <fullName evidence="9">Lipocalin/cytosolic fatty-acid binding domain-containing protein</fullName>
    </recommendedName>
</protein>
<evidence type="ECO:0000256" key="8">
    <source>
        <dbReference type="PIRSR" id="PIRSR036893-50"/>
    </source>
</evidence>
<sequence length="202" mass="23292">MFLKPLTVVTLSCLIQNLVANNCPLRVDTIQVEANFTLDRYLGQWYEIEWMYDGYVDPAFLYEDYTHVYRRQQDGNITDTTRGRDPVHNHGCLQFSSTIYLTDTPGKMLFNYSNQGDIVNYWVVETDYTNYSVVYDCKQLNPDGTCKTNLAWVYSRHPNLSDDLRARVSHVIENLCLNETLFYKTTHKNGCSAAPNLDSVVG</sequence>
<dbReference type="PANTHER" id="PTHR11873:SF0">
    <property type="entry name" value="LIPOCALIN-RELATED PROTEIN"/>
    <property type="match status" value="1"/>
</dbReference>
<evidence type="ECO:0000313" key="11">
    <source>
        <dbReference type="Proteomes" id="UP000005408"/>
    </source>
</evidence>
<feature type="signal peptide" evidence="7">
    <location>
        <begin position="1"/>
        <end position="20"/>
    </location>
</feature>